<dbReference type="InterPro" id="IPR040884">
    <property type="entry name" value="SLATT_1"/>
</dbReference>
<dbReference type="EMBL" id="SMGD01000012">
    <property type="protein sequence ID" value="TCK57752.1"/>
    <property type="molecule type" value="Genomic_DNA"/>
</dbReference>
<name>A0A4R1K1C5_9GAMM</name>
<sequence>MIDSEYSPAEYCQKQISHFKNKASHNKNESLWCFRLIMIGTLLAPLFVSLGGEMWTGKVIPSFLSVLAAFCTAWMQLRKPNELWSLYRTAERELESHLVRYTFKIDDYSNTESADNILVKNVTDLTLKVHKSWIPIIPTSENLPKNDSN</sequence>
<evidence type="ECO:0000256" key="1">
    <source>
        <dbReference type="SAM" id="Phobius"/>
    </source>
</evidence>
<keyword evidence="1" id="KW-0472">Membrane</keyword>
<feature type="transmembrane region" description="Helical" evidence="1">
    <location>
        <begin position="58"/>
        <end position="77"/>
    </location>
</feature>
<reference evidence="3 4" key="1">
    <citation type="submission" date="2019-03" db="EMBL/GenBank/DDBJ databases">
        <title>Genomic Encyclopedia of Type Strains, Phase IV (KMG-IV): sequencing the most valuable type-strain genomes for metagenomic binning, comparative biology and taxonomic classification.</title>
        <authorList>
            <person name="Goeker M."/>
        </authorList>
    </citation>
    <scope>NUCLEOTIDE SEQUENCE [LARGE SCALE GENOMIC DNA]</scope>
    <source>
        <strain evidence="3 4">DSM 18577</strain>
    </source>
</reference>
<dbReference type="Pfam" id="PF18181">
    <property type="entry name" value="SLATT_1"/>
    <property type="match status" value="1"/>
</dbReference>
<evidence type="ECO:0000313" key="4">
    <source>
        <dbReference type="Proteomes" id="UP000295565"/>
    </source>
</evidence>
<gene>
    <name evidence="3" type="ORF">EV690_1446</name>
</gene>
<dbReference type="OrthoDB" id="9806656at2"/>
<feature type="transmembrane region" description="Helical" evidence="1">
    <location>
        <begin position="32"/>
        <end position="52"/>
    </location>
</feature>
<dbReference type="RefSeq" id="WP_131912299.1">
    <property type="nucleotide sequence ID" value="NZ_OU594967.1"/>
</dbReference>
<keyword evidence="1" id="KW-1133">Transmembrane helix</keyword>
<keyword evidence="4" id="KW-1185">Reference proteome</keyword>
<proteinExistence type="predicted"/>
<organism evidence="3 4">
    <name type="scientific">Celerinatantimonas diazotrophica</name>
    <dbReference type="NCBI Taxonomy" id="412034"/>
    <lineage>
        <taxon>Bacteria</taxon>
        <taxon>Pseudomonadati</taxon>
        <taxon>Pseudomonadota</taxon>
        <taxon>Gammaproteobacteria</taxon>
        <taxon>Celerinatantimonadaceae</taxon>
        <taxon>Celerinatantimonas</taxon>
    </lineage>
</organism>
<dbReference type="Proteomes" id="UP000295565">
    <property type="component" value="Unassembled WGS sequence"/>
</dbReference>
<accession>A0A4R1K1C5</accession>
<dbReference type="NCBIfam" id="NF033634">
    <property type="entry name" value="SLATT_1"/>
    <property type="match status" value="1"/>
</dbReference>
<comment type="caution">
    <text evidence="3">The sequence shown here is derived from an EMBL/GenBank/DDBJ whole genome shotgun (WGS) entry which is preliminary data.</text>
</comment>
<feature type="domain" description="SMODS and SLOG-associating 2TM effector" evidence="2">
    <location>
        <begin position="13"/>
        <end position="131"/>
    </location>
</feature>
<evidence type="ECO:0000259" key="2">
    <source>
        <dbReference type="Pfam" id="PF18181"/>
    </source>
</evidence>
<protein>
    <submittedName>
        <fullName evidence="3">Uncharacterized protein DUF4231</fullName>
    </submittedName>
</protein>
<evidence type="ECO:0000313" key="3">
    <source>
        <dbReference type="EMBL" id="TCK57752.1"/>
    </source>
</evidence>
<keyword evidence="1" id="KW-0812">Transmembrane</keyword>
<dbReference type="AlphaFoldDB" id="A0A4R1K1C5"/>